<evidence type="ECO:0000313" key="1">
    <source>
        <dbReference type="EMBL" id="MBC8362585.1"/>
    </source>
</evidence>
<evidence type="ECO:0000313" key="2">
    <source>
        <dbReference type="Proteomes" id="UP000603434"/>
    </source>
</evidence>
<proteinExistence type="predicted"/>
<gene>
    <name evidence="1" type="ORF">H8E23_14460</name>
</gene>
<organism evidence="1 2">
    <name type="scientific">Candidatus Desulfatibia profunda</name>
    <dbReference type="NCBI Taxonomy" id="2841695"/>
    <lineage>
        <taxon>Bacteria</taxon>
        <taxon>Pseudomonadati</taxon>
        <taxon>Thermodesulfobacteriota</taxon>
        <taxon>Desulfobacteria</taxon>
        <taxon>Desulfobacterales</taxon>
        <taxon>Desulfobacterales incertae sedis</taxon>
        <taxon>Candidatus Desulfatibia</taxon>
    </lineage>
</organism>
<dbReference type="EMBL" id="JACNJH010000205">
    <property type="protein sequence ID" value="MBC8362585.1"/>
    <property type="molecule type" value="Genomic_DNA"/>
</dbReference>
<sequence length="207" mass="23874">MAVITISRDLACGGRKIGRILATRLGYQYVDKSLFQKIAEDLNVSEKTLESFEKSREYRISNIFSKLYSKHYIERIVGYDKSVVEEQEYQNSLKRLILEVAQEDNVVIIGRGACFFLKDMENCFRFRLVASMAWRKKHAVKELGISDAQAETILTKSDKNHLWFHRTICGEGFDSPLLFHLTLNMDVIPAEKAVDIMMSVVNLKKQK</sequence>
<dbReference type="Proteomes" id="UP000603434">
    <property type="component" value="Unassembled WGS sequence"/>
</dbReference>
<dbReference type="Pfam" id="PF13189">
    <property type="entry name" value="Cytidylate_kin2"/>
    <property type="match status" value="1"/>
</dbReference>
<comment type="caution">
    <text evidence="1">The sequence shown here is derived from an EMBL/GenBank/DDBJ whole genome shotgun (WGS) entry which is preliminary data.</text>
</comment>
<name>A0A8J6TI08_9BACT</name>
<keyword evidence="1" id="KW-0808">Transferase</keyword>
<dbReference type="InterPro" id="IPR027417">
    <property type="entry name" value="P-loop_NTPase"/>
</dbReference>
<protein>
    <submittedName>
        <fullName evidence="1">Cytidylate kinase-like family protein</fullName>
    </submittedName>
</protein>
<keyword evidence="1" id="KW-0418">Kinase</keyword>
<dbReference type="GO" id="GO:0016301">
    <property type="term" value="F:kinase activity"/>
    <property type="evidence" value="ECO:0007669"/>
    <property type="project" value="UniProtKB-KW"/>
</dbReference>
<dbReference type="Gene3D" id="3.40.50.300">
    <property type="entry name" value="P-loop containing nucleotide triphosphate hydrolases"/>
    <property type="match status" value="1"/>
</dbReference>
<reference evidence="1 2" key="1">
    <citation type="submission" date="2020-08" db="EMBL/GenBank/DDBJ databases">
        <title>Bridging the membrane lipid divide: bacteria of the FCB group superphylum have the potential to synthesize archaeal ether lipids.</title>
        <authorList>
            <person name="Villanueva L."/>
            <person name="Von Meijenfeldt F.A.B."/>
            <person name="Westbye A.B."/>
            <person name="Yadav S."/>
            <person name="Hopmans E.C."/>
            <person name="Dutilh B.E."/>
            <person name="Sinninghe Damste J.S."/>
        </authorList>
    </citation>
    <scope>NUCLEOTIDE SEQUENCE [LARGE SCALE GENOMIC DNA]</scope>
    <source>
        <strain evidence="1">NIOZ-UU30</strain>
    </source>
</reference>
<accession>A0A8J6TI08</accession>
<dbReference type="AlphaFoldDB" id="A0A8J6TI08"/>